<evidence type="ECO:0000313" key="3">
    <source>
        <dbReference type="Proteomes" id="UP000789901"/>
    </source>
</evidence>
<dbReference type="Proteomes" id="UP000789901">
    <property type="component" value="Unassembled WGS sequence"/>
</dbReference>
<keyword evidence="1" id="KW-0812">Transmembrane</keyword>
<keyword evidence="1" id="KW-1133">Transmembrane helix</keyword>
<protein>
    <submittedName>
        <fullName evidence="2">38529_t:CDS:1</fullName>
    </submittedName>
</protein>
<keyword evidence="1" id="KW-0472">Membrane</keyword>
<keyword evidence="3" id="KW-1185">Reference proteome</keyword>
<organism evidence="2 3">
    <name type="scientific">Gigaspora margarita</name>
    <dbReference type="NCBI Taxonomy" id="4874"/>
    <lineage>
        <taxon>Eukaryota</taxon>
        <taxon>Fungi</taxon>
        <taxon>Fungi incertae sedis</taxon>
        <taxon>Mucoromycota</taxon>
        <taxon>Glomeromycotina</taxon>
        <taxon>Glomeromycetes</taxon>
        <taxon>Diversisporales</taxon>
        <taxon>Gigasporaceae</taxon>
        <taxon>Gigaspora</taxon>
    </lineage>
</organism>
<evidence type="ECO:0000256" key="1">
    <source>
        <dbReference type="SAM" id="Phobius"/>
    </source>
</evidence>
<name>A0ABM8W2B4_GIGMA</name>
<sequence>MSDCSIVYIISIIDVTTLINAIPTLSFFHAAVDIMEMADPTFWAQQPRDPRDKLIRVHRQG</sequence>
<dbReference type="EMBL" id="CAJVQB010000778">
    <property type="protein sequence ID" value="CAG8506976.1"/>
    <property type="molecule type" value="Genomic_DNA"/>
</dbReference>
<accession>A0ABM8W2B4</accession>
<comment type="caution">
    <text evidence="2">The sequence shown here is derived from an EMBL/GenBank/DDBJ whole genome shotgun (WGS) entry which is preliminary data.</text>
</comment>
<proteinExistence type="predicted"/>
<gene>
    <name evidence="2" type="ORF">GMARGA_LOCUS2485</name>
</gene>
<evidence type="ECO:0000313" key="2">
    <source>
        <dbReference type="EMBL" id="CAG8506976.1"/>
    </source>
</evidence>
<feature type="transmembrane region" description="Helical" evidence="1">
    <location>
        <begin position="6"/>
        <end position="28"/>
    </location>
</feature>
<reference evidence="2 3" key="1">
    <citation type="submission" date="2021-06" db="EMBL/GenBank/DDBJ databases">
        <authorList>
            <person name="Kallberg Y."/>
            <person name="Tangrot J."/>
            <person name="Rosling A."/>
        </authorList>
    </citation>
    <scope>NUCLEOTIDE SEQUENCE [LARGE SCALE GENOMIC DNA]</scope>
    <source>
        <strain evidence="2 3">120-4 pot B 10/14</strain>
    </source>
</reference>